<name>A0A1G4IYJ9_9SACH</name>
<feature type="compositionally biased region" description="Polar residues" evidence="1">
    <location>
        <begin position="65"/>
        <end position="74"/>
    </location>
</feature>
<feature type="compositionally biased region" description="Polar residues" evidence="1">
    <location>
        <begin position="10"/>
        <end position="29"/>
    </location>
</feature>
<dbReference type="GO" id="GO:1990116">
    <property type="term" value="P:ribosome-associated ubiquitin-dependent protein catabolic process"/>
    <property type="evidence" value="ECO:0007669"/>
    <property type="project" value="TreeGrafter"/>
</dbReference>
<feature type="compositionally biased region" description="Acidic residues" evidence="1">
    <location>
        <begin position="49"/>
        <end position="61"/>
    </location>
</feature>
<dbReference type="Proteomes" id="UP000189911">
    <property type="component" value="Chromosome B"/>
</dbReference>
<dbReference type="InterPro" id="IPR006994">
    <property type="entry name" value="TCF25/Rqc1"/>
</dbReference>
<reference evidence="3" key="1">
    <citation type="submission" date="2016-03" db="EMBL/GenBank/DDBJ databases">
        <authorList>
            <person name="Devillers Hugo."/>
        </authorList>
    </citation>
    <scope>NUCLEOTIDE SEQUENCE [LARGE SCALE GENOMIC DNA]</scope>
</reference>
<feature type="compositionally biased region" description="Basic residues" evidence="1">
    <location>
        <begin position="88"/>
        <end position="103"/>
    </location>
</feature>
<dbReference type="PANTHER" id="PTHR22684:SF0">
    <property type="entry name" value="RIBOSOME QUALITY CONTROL COMPLEX SUBUNIT TCF25"/>
    <property type="match status" value="1"/>
</dbReference>
<sequence length="715" mass="82361">MSSRALRRLQANSLEQTLANLTPESAENEPTSEHRTQRSRPVNPFALMGDEDEDEDEEEEEVTKSDNNSYQGSSIEAEAAKPIQVATKSKKKKNRKNKNKKASKKSERESEEPAEQENNENDDEELDRIIQQFQKRDLEYKKSSLGPDIDNSDDSLYDYDTANEDEEISGNQKLSHLTTDPGFTHFKNFSEFERIFGLIDMKKLNPDNEYKLLFDDLSPESLADVDSMTSTHVSPQVMKQIEILKQRVRNWGGKDHKSVPNGSTSRRLAFTKIRDDWIPTPRGEFVITQLSQKELIDWNSWQRPQDWVDEIERSIKMWEKAGINFFKFEPSNLELNRKAMTEFYMSVVLRPDHEALISLISSRFPYHVPALLQVALILVRQGDKANSNGLVERALFVFDRALRSHITFNGVSCQLPYIYFFNRQFYIAIFRYMQILSQRGAVSTASEWCKVLWSLSPLEDPLGCRYFIDHYLLMNKEYEYMLRLAHSPMANTYSEWYTLGLSLGFVLSYLKRDLVEDAKSELRKAFMHHPCALSSIFVEGLLGDNASLKGLHLPARSTACAVETKAYLIRMKALWGGVELKFLHDELKTVIDDCKDNKLALDFTEATPADNPFFIEGIPVNLLRFAVLSQESPLMACIPETIWSQRDVYEFDVLPPQPYDRSTEDLVESVKNFVSESDLTMTQMEMMQDENLLSQITQMSLEQFLEENPNAGIDE</sequence>
<organism evidence="2 3">
    <name type="scientific">Lachancea nothofagi CBS 11611</name>
    <dbReference type="NCBI Taxonomy" id="1266666"/>
    <lineage>
        <taxon>Eukaryota</taxon>
        <taxon>Fungi</taxon>
        <taxon>Dikarya</taxon>
        <taxon>Ascomycota</taxon>
        <taxon>Saccharomycotina</taxon>
        <taxon>Saccharomycetes</taxon>
        <taxon>Saccharomycetales</taxon>
        <taxon>Saccharomycetaceae</taxon>
        <taxon>Lachancea</taxon>
    </lineage>
</organism>
<evidence type="ECO:0000313" key="3">
    <source>
        <dbReference type="Proteomes" id="UP000189911"/>
    </source>
</evidence>
<gene>
    <name evidence="2" type="ORF">LANO_0B05314G</name>
</gene>
<feature type="compositionally biased region" description="Acidic residues" evidence="1">
    <location>
        <begin position="109"/>
        <end position="125"/>
    </location>
</feature>
<proteinExistence type="predicted"/>
<protein>
    <submittedName>
        <fullName evidence="2">LANO_0B05314g1_1</fullName>
    </submittedName>
</protein>
<keyword evidence="3" id="KW-1185">Reference proteome</keyword>
<evidence type="ECO:0000256" key="1">
    <source>
        <dbReference type="SAM" id="MobiDB-lite"/>
    </source>
</evidence>
<dbReference type="Pfam" id="PF04910">
    <property type="entry name" value="Tcf25"/>
    <property type="match status" value="1"/>
</dbReference>
<dbReference type="AlphaFoldDB" id="A0A1G4IYJ9"/>
<evidence type="ECO:0000313" key="2">
    <source>
        <dbReference type="EMBL" id="SCU82162.1"/>
    </source>
</evidence>
<dbReference type="OrthoDB" id="205993at2759"/>
<accession>A0A1G4IYJ9</accession>
<dbReference type="GO" id="GO:0072344">
    <property type="term" value="P:rescue of stalled ribosome"/>
    <property type="evidence" value="ECO:0007669"/>
    <property type="project" value="TreeGrafter"/>
</dbReference>
<dbReference type="PANTHER" id="PTHR22684">
    <property type="entry name" value="NULP1-RELATED"/>
    <property type="match status" value="1"/>
</dbReference>
<dbReference type="EMBL" id="LT598450">
    <property type="protein sequence ID" value="SCU82162.1"/>
    <property type="molecule type" value="Genomic_DNA"/>
</dbReference>
<feature type="region of interest" description="Disordered" evidence="1">
    <location>
        <begin position="1"/>
        <end position="125"/>
    </location>
</feature>
<dbReference type="GO" id="GO:1990112">
    <property type="term" value="C:RQC complex"/>
    <property type="evidence" value="ECO:0007669"/>
    <property type="project" value="TreeGrafter"/>
</dbReference>